<dbReference type="SUPFAM" id="SSF53213">
    <property type="entry name" value="LigB-like"/>
    <property type="match status" value="1"/>
</dbReference>
<dbReference type="GO" id="GO:0008270">
    <property type="term" value="F:zinc ion binding"/>
    <property type="evidence" value="ECO:0007669"/>
    <property type="project" value="InterPro"/>
</dbReference>
<dbReference type="RefSeq" id="WP_230752316.1">
    <property type="nucleotide sequence ID" value="NZ_JAINWA010000001.1"/>
</dbReference>
<dbReference type="InterPro" id="IPR004183">
    <property type="entry name" value="Xdiol_dOase_suB"/>
</dbReference>
<comment type="cofactor">
    <cofactor evidence="1">
        <name>Zn(2+)</name>
        <dbReference type="ChEBI" id="CHEBI:29105"/>
    </cofactor>
</comment>
<evidence type="ECO:0000313" key="7">
    <source>
        <dbReference type="EMBL" id="MCD1653380.1"/>
    </source>
</evidence>
<dbReference type="AlphaFoldDB" id="A0AAE3JIP0"/>
<evidence type="ECO:0000259" key="6">
    <source>
        <dbReference type="Pfam" id="PF02900"/>
    </source>
</evidence>
<keyword evidence="5" id="KW-0560">Oxidoreductase</keyword>
<dbReference type="EMBL" id="JAINWA010000001">
    <property type="protein sequence ID" value="MCD1653380.1"/>
    <property type="molecule type" value="Genomic_DNA"/>
</dbReference>
<dbReference type="PIRSF" id="PIRSF006157">
    <property type="entry name" value="Doxgns_DODA"/>
    <property type="match status" value="1"/>
</dbReference>
<dbReference type="GO" id="GO:0016702">
    <property type="term" value="F:oxidoreductase activity, acting on single donors with incorporation of molecular oxygen, incorporation of two atoms of oxygen"/>
    <property type="evidence" value="ECO:0007669"/>
    <property type="project" value="UniProtKB-ARBA"/>
</dbReference>
<sequence length="270" mass="29645">MAGNGKQGSAIYLSHGGGPLPILGDAQHAEMVRFMKEFARSRRRPDSIIVVSAHWEERVPSIISSANPPLLYDYYGFPREAYSLSYPLPGNPSLAGAIRDSFAAAGIESELETSRGFDHGVFIPLMLMYPESPIPTVQISLIAGLDPARHIHMGKALKPLLSENVLIVGSGFSFHNMNAFFSGGDGIDERNDLFQNRLVEACTRSGSIEAAEKDLIEWERFPGARYCHPREEHLLPLHACFGAAGSPERAGKIVFDDRILGKRSIAVLWE</sequence>
<proteinExistence type="inferred from homology"/>
<keyword evidence="3" id="KW-0479">Metal-binding</keyword>
<evidence type="ECO:0000256" key="2">
    <source>
        <dbReference type="ARBA" id="ARBA00007581"/>
    </source>
</evidence>
<dbReference type="InterPro" id="IPR014436">
    <property type="entry name" value="Extradiol_dOase_DODA"/>
</dbReference>
<dbReference type="Gene3D" id="3.40.830.10">
    <property type="entry name" value="LigB-like"/>
    <property type="match status" value="1"/>
</dbReference>
<dbReference type="PANTHER" id="PTHR30096">
    <property type="entry name" value="4,5-DOPA DIOXYGENASE EXTRADIOL-LIKE PROTEIN"/>
    <property type="match status" value="1"/>
</dbReference>
<comment type="caution">
    <text evidence="7">The sequence shown here is derived from an EMBL/GenBank/DDBJ whole genome shotgun (WGS) entry which is preliminary data.</text>
</comment>
<gene>
    <name evidence="7" type="ORF">K7J14_01540</name>
</gene>
<evidence type="ECO:0000256" key="5">
    <source>
        <dbReference type="ARBA" id="ARBA00023002"/>
    </source>
</evidence>
<feature type="domain" description="Extradiol ring-cleavage dioxygenase class III enzyme subunit B" evidence="6">
    <location>
        <begin position="29"/>
        <end position="248"/>
    </location>
</feature>
<evidence type="ECO:0000256" key="4">
    <source>
        <dbReference type="ARBA" id="ARBA00022833"/>
    </source>
</evidence>
<keyword evidence="7" id="KW-0223">Dioxygenase</keyword>
<dbReference type="PANTHER" id="PTHR30096:SF0">
    <property type="entry name" value="4,5-DOPA DIOXYGENASE EXTRADIOL-LIKE PROTEIN"/>
    <property type="match status" value="1"/>
</dbReference>
<protein>
    <submittedName>
        <fullName evidence="7">Dioxygenase</fullName>
    </submittedName>
</protein>
<keyword evidence="4" id="KW-0862">Zinc</keyword>
<dbReference type="GO" id="GO:0008198">
    <property type="term" value="F:ferrous iron binding"/>
    <property type="evidence" value="ECO:0007669"/>
    <property type="project" value="InterPro"/>
</dbReference>
<comment type="similarity">
    <text evidence="2">Belongs to the DODA-type extradiol aromatic ring-opening dioxygenase family.</text>
</comment>
<organism evidence="7 8">
    <name type="scientific">Teretinema zuelzerae</name>
    <dbReference type="NCBI Taxonomy" id="156"/>
    <lineage>
        <taxon>Bacteria</taxon>
        <taxon>Pseudomonadati</taxon>
        <taxon>Spirochaetota</taxon>
        <taxon>Spirochaetia</taxon>
        <taxon>Spirochaetales</taxon>
        <taxon>Treponemataceae</taxon>
        <taxon>Teretinema</taxon>
    </lineage>
</organism>
<reference evidence="7" key="1">
    <citation type="submission" date="2021-08" db="EMBL/GenBank/DDBJ databases">
        <title>Comparative analyses of Brucepasteria parasyntrophica and Teretinema zuelzerae.</title>
        <authorList>
            <person name="Song Y."/>
            <person name="Brune A."/>
        </authorList>
    </citation>
    <scope>NUCLEOTIDE SEQUENCE</scope>
    <source>
        <strain evidence="7">DSM 1903</strain>
    </source>
</reference>
<dbReference type="CDD" id="cd07363">
    <property type="entry name" value="45_DOPA_Dioxygenase"/>
    <property type="match status" value="1"/>
</dbReference>
<keyword evidence="8" id="KW-1185">Reference proteome</keyword>
<name>A0AAE3JIP0_9SPIR</name>
<dbReference type="Proteomes" id="UP001198163">
    <property type="component" value="Unassembled WGS sequence"/>
</dbReference>
<dbReference type="Pfam" id="PF02900">
    <property type="entry name" value="LigB"/>
    <property type="match status" value="1"/>
</dbReference>
<evidence type="ECO:0000256" key="1">
    <source>
        <dbReference type="ARBA" id="ARBA00001947"/>
    </source>
</evidence>
<evidence type="ECO:0000313" key="8">
    <source>
        <dbReference type="Proteomes" id="UP001198163"/>
    </source>
</evidence>
<evidence type="ECO:0000256" key="3">
    <source>
        <dbReference type="ARBA" id="ARBA00022723"/>
    </source>
</evidence>
<accession>A0AAE3JIP0</accession>